<organism evidence="1 2">
    <name type="scientific">Glossina brevipalpis</name>
    <dbReference type="NCBI Taxonomy" id="37001"/>
    <lineage>
        <taxon>Eukaryota</taxon>
        <taxon>Metazoa</taxon>
        <taxon>Ecdysozoa</taxon>
        <taxon>Arthropoda</taxon>
        <taxon>Hexapoda</taxon>
        <taxon>Insecta</taxon>
        <taxon>Pterygota</taxon>
        <taxon>Neoptera</taxon>
        <taxon>Endopterygota</taxon>
        <taxon>Diptera</taxon>
        <taxon>Brachycera</taxon>
        <taxon>Muscomorpha</taxon>
        <taxon>Hippoboscoidea</taxon>
        <taxon>Glossinidae</taxon>
        <taxon>Glossina</taxon>
    </lineage>
</organism>
<evidence type="ECO:0000313" key="2">
    <source>
        <dbReference type="Proteomes" id="UP000091820"/>
    </source>
</evidence>
<name>A0A1A9W5A3_9MUSC</name>
<reference evidence="2" key="1">
    <citation type="submission" date="2014-03" db="EMBL/GenBank/DDBJ databases">
        <authorList>
            <person name="Aksoy S."/>
            <person name="Warren W."/>
            <person name="Wilson R.K."/>
        </authorList>
    </citation>
    <scope>NUCLEOTIDE SEQUENCE [LARGE SCALE GENOMIC DNA]</scope>
    <source>
        <strain evidence="2">IAEA</strain>
    </source>
</reference>
<reference evidence="1" key="2">
    <citation type="submission" date="2020-05" db="UniProtKB">
        <authorList>
            <consortium name="EnsemblMetazoa"/>
        </authorList>
    </citation>
    <scope>IDENTIFICATION</scope>
    <source>
        <strain evidence="1">IAEA</strain>
    </source>
</reference>
<keyword evidence="2" id="KW-1185">Reference proteome</keyword>
<dbReference type="Proteomes" id="UP000091820">
    <property type="component" value="Unassembled WGS sequence"/>
</dbReference>
<dbReference type="EnsemblMetazoa" id="GBRI006875-RA">
    <property type="protein sequence ID" value="GBRI006875-PA"/>
    <property type="gene ID" value="GBRI006875"/>
</dbReference>
<dbReference type="VEuPathDB" id="VectorBase:GBRI006875"/>
<accession>A0A1A9W5A3</accession>
<dbReference type="AlphaFoldDB" id="A0A1A9W5A3"/>
<evidence type="ECO:0000313" key="1">
    <source>
        <dbReference type="EnsemblMetazoa" id="GBRI006875-PA"/>
    </source>
</evidence>
<protein>
    <submittedName>
        <fullName evidence="1">Uncharacterized protein</fullName>
    </submittedName>
</protein>
<proteinExistence type="predicted"/>
<sequence length="65" mass="7829">MKLNENRILHFIISLLSLLVRGYEFMTNILLRFSNVLQQRDNVLENRLKKALFDVIPYYTVQMNK</sequence>